<feature type="transmembrane region" description="Helical" evidence="1">
    <location>
        <begin position="2894"/>
        <end position="2913"/>
    </location>
</feature>
<accession>A0A8S1KGD8</accession>
<dbReference type="PANTHER" id="PTHR11319">
    <property type="entry name" value="G PROTEIN-COUPLED RECEPTOR-RELATED"/>
    <property type="match status" value="1"/>
</dbReference>
<keyword evidence="1" id="KW-0812">Transmembrane</keyword>
<feature type="transmembrane region" description="Helical" evidence="1">
    <location>
        <begin position="2787"/>
        <end position="2813"/>
    </location>
</feature>
<feature type="transmembrane region" description="Helical" evidence="1">
    <location>
        <begin position="2609"/>
        <end position="2630"/>
    </location>
</feature>
<protein>
    <submittedName>
        <fullName evidence="2">Uncharacterized protein</fullName>
    </submittedName>
</protein>
<sequence length="3046" mass="355216">MNSISHIVSVTFLTIVEKYRLCDFQQQQCSVEIQLKSLLLIQDIQLETIVECYYENDDSILEINETRPQKYTFTLETNSTNLNAKGFGFWSKYIHNRGLTPQYQGPMPFYDPYCQSQDYQFQGILLMTLLDSQSNLFAALILNMKDDPISLTHDFYLFPIGPNQLQFVQMSFDASQYENVWIYTSFVYSMDDQTIRLFTNIGSQLQTLIYQIISDKITIELGGSLDLSQNDVYGMKLYDFKGYISPIQEYDQFQIMDDFFDNLFSKCFFQEQQTKAEISEFKYFEPQIFEGTAIYFNYHETIINNRYILKCWIKQDYQEAYDFYKTQYGEEHMQLMQAIFRIDSPFGINKHFVGDAVARFFYTVNFQNNNQTNIHFQTEFYKIPILTPKYQDDSLRDFDTLTINGYNLYDLTQKWHYFILEYGRTPSQNGGKLQLRFYFQDEEPQIYNLGTYDYNSQFTGYFITLNLQFYEEPFRISRTKLEKIIFITGFQGDNEDKQDCYKSCKNCNGPLNYHFTSCYEEYNYFLTQFNQCECKYLHTYNENTNQCDKIDDQHGLTIQQESVSKFCQFGYFQVLYEYEYFCIQCPQSDIVNFFCGDCYFQFSTWYLKPVCTFDLIQEKNSYAYLKHFRLNSQIDVYYLNSELELQILEGASDFCEDTLHGCQLSNNYHLNQQIKIRCKNNHFFNFNSVCKLCDPYCINCQSEHVCLECIESHYFNIRTRRCELCSPQCLTCKTDLNSELGEKCLSCVQSYTSTHQGQCQKCGINCQYCKQDYNQQNQQYFLRCLKCFDDKIMAIRFNGIDCLIIEKSHCQYVMIISKSQSIKYNSYSYNFQPSNDLSDELAVCALCDPNYEYIVSTKKCQKLVEEVTCLIGIFHEFPGDLINTGSQRTCLVSKYTYGALSFTGEKNCQNYVSNCNFCFIENTYSPNYCLECFDGYYINRLGGQCLRCPELLNCETCFQQSVGYYDQWKSKTAILNQFLKMRDDKRFFFASHDFSQNPDDYETICISCIEGYKLKNGQCIKYCDSTCQSCIFKNDQYFCQSCGKNKYHNQLSVIQYQCSDCPSYCELCRERTDEEIFNLNSLFIKTNQNQKFTHQCLIPFLNNENIYYDQNFGQFISCEDFLQCENVLNIELNLFCTYEDYQTQLSQIIDQNLQKEFQMNNIVFHSLIQQNIESNSFSFHETNDIFETLNKLNVRRIKIILKSQQQQTCSIDQFGYISQKFSKYVFSAIDIQLNLISEIEEPLILEIVDDLSFVDFSFVRMENIKISIKQNTNSKIINIYGFQSITLQLEKVIITSYLQIKSTLFNFQCNQLNSLLFNQVHLENIQIDNENLRSIFSFEYVKYQNQISIENFQISNSNITFTNIFQIISSGVYQIFLNNVRINSEFVNCSLLVTSSEIYVFTISNMFITGVMKQTYPFISFQNVVIAEIDNFSIMFMNLIDSTLLQLEKQFRITSFVISTCQTQGYVKFIQNDIPKQSISTHLQYSMMYLMIEDLNSSYQTQILDLQSFSSTTSGLEIYNIMLQNNNLNEFQQEPYYLFNIQLQNVKIIDCDIIRGNGLSEFQFSNVLFLSFINLKITQSKITVLHQYFECSSMQQFKNQHPNLIKVMDVINVIFDTLIIERINILNSGLLLFQKQSSTLQSSEDSIVFQNLLLKDNIIITSVNDAYASLISIMSKQKIVVNIIQATMSGNQLHNYEQNLQMPSAVSLLIDCPSGSINLQNNYFYNNFATNTPDSIINIVAKQIKFDGIQFINNSIYNIYSLQNNIVYGFSNDQVIFYSNLQSIFQLQNYVGNAYFSADSVIGSNTLIKNSQGKNGVGLYIKAKITKLNDIQFLNLKTFFYFNEENGACIFLEIPSSDSQVLIQNIIAYNITSKDYGGLIYIKSDYDNLNLTLSNLTISQCISFKGTVLHASFLNNTLSNRITIKQLYITNQQNAFQNYIRQIVENQIILNKLNERVTVYLENAIVYLTDIIIKNLFGESILLSLYQQNAILNSIKVLNGTILRQKLIQMQPKTNQNTFILIQTLSIINIQEFTKPQTQCNVSYVEKKKNYKNMQCQVINQKPLNNLIVDIQQDCSKEIECLHFLFISSAQIDQQAIIMINLNTESHIIELSEISLINNNFSNSLNGLIFIQWSEIKQEDLQISVKKLSIKNNHCGKVGCLYINSIVFDENKIISTKYNRLLAQDYEKIVQEIRHDINIVNYVCIGNLADYGTCLFSNHTNIQIRNSLFYNNTANKIGGTIYFIGKQSKLFQIDCQISFNYAQVAGAIYFDNSQAQDMNQSKTILTDNRATQYGNDNVQAPLHLSITLNDNNKFFQTFKVDESINYLKEQVNSLNKNHIIFLPSGTPIGLYKKYNSEMQILEQAELKFRILALDNQFTQIKNLKNTQCNIGTKVYNLTSKTYLEVSKSSYISKNSVIFNEKTNDYNLDDMIIYFDNNNTGKSYLQLIITCNSIKIPQYDETKQIIQQFHNNYQLIININTFKCRVGEIKSLSNQSCYECDFNLDQYSITLNSNKCNIRDEQTTISVTSFQLNLKQGFWRPYFDNNYIENCYNFNENCVGGWKYGMDSCFLGHYGALCELCDIENIRGDGSFSTAQEYSCGSCDDIRFNIVQIIAFSIWTLFTIVLSVKGAITTENSFLESPFLIKILTNYLQIISSLTSFKLNLPVNFFYFLNGVGNPIQRVSYSMDCQLIQMTSLDIHYGRLIWQLLLPCIYFLMLAIIYAIFIFMKYIKYKSPIIMTAVIYMYIYFQPTLIGSFIAMVSTRTIANVPWIQAYVAYRFDTVIHNRWVLILCVPMLSIFGVIIPFGLLLCLVYNKDKLQYKRGKSVFGYLYYEYKPQTYFWEIIKIVTKELVIIFLIFYEDSIILKGSLIFFLLLCYWSLNLKFIPFRTSRLNLLDYQSSIVCGVSMILGICLNMDQQQQFQNISIVLFISLIIINILMLIKMLLYILNAYSREMVNSLDQIKLTILSILPKRFKSNNSICKKILKTQAETNQRVKANILKLKAALKKHQILSQKPKVQIINPIFQKENLLILLDSKNKSKQNKKI</sequence>
<proteinExistence type="predicted"/>
<feature type="transmembrane region" description="Helical" evidence="1">
    <location>
        <begin position="2863"/>
        <end position="2882"/>
    </location>
</feature>
<feature type="transmembrane region" description="Helical" evidence="1">
    <location>
        <begin position="2703"/>
        <end position="2724"/>
    </location>
</feature>
<gene>
    <name evidence="2" type="ORF">PPRIM_AZ9-3.1.T0210401</name>
</gene>
<keyword evidence="1" id="KW-0472">Membrane</keyword>
<evidence type="ECO:0000313" key="2">
    <source>
        <dbReference type="EMBL" id="CAD8054308.1"/>
    </source>
</evidence>
<keyword evidence="3" id="KW-1185">Reference proteome</keyword>
<feature type="transmembrane region" description="Helical" evidence="1">
    <location>
        <begin position="2736"/>
        <end position="2760"/>
    </location>
</feature>
<organism evidence="2 3">
    <name type="scientific">Paramecium primaurelia</name>
    <dbReference type="NCBI Taxonomy" id="5886"/>
    <lineage>
        <taxon>Eukaryota</taxon>
        <taxon>Sar</taxon>
        <taxon>Alveolata</taxon>
        <taxon>Ciliophora</taxon>
        <taxon>Intramacronucleata</taxon>
        <taxon>Oligohymenophorea</taxon>
        <taxon>Peniculida</taxon>
        <taxon>Parameciidae</taxon>
        <taxon>Paramecium</taxon>
    </lineage>
</organism>
<evidence type="ECO:0000313" key="3">
    <source>
        <dbReference type="Proteomes" id="UP000688137"/>
    </source>
</evidence>
<keyword evidence="1" id="KW-1133">Transmembrane helix</keyword>
<comment type="caution">
    <text evidence="2">The sequence shown here is derived from an EMBL/GenBank/DDBJ whole genome shotgun (WGS) entry which is preliminary data.</text>
</comment>
<reference evidence="2" key="1">
    <citation type="submission" date="2021-01" db="EMBL/GenBank/DDBJ databases">
        <authorList>
            <consortium name="Genoscope - CEA"/>
            <person name="William W."/>
        </authorList>
    </citation>
    <scope>NUCLEOTIDE SEQUENCE</scope>
</reference>
<dbReference type="PANTHER" id="PTHR11319:SF35">
    <property type="entry name" value="OUTER MEMBRANE PROTEIN PMPC-RELATED"/>
    <property type="match status" value="1"/>
</dbReference>
<dbReference type="EMBL" id="CAJJDM010000019">
    <property type="protein sequence ID" value="CAD8054308.1"/>
    <property type="molecule type" value="Genomic_DNA"/>
</dbReference>
<dbReference type="Proteomes" id="UP000688137">
    <property type="component" value="Unassembled WGS sequence"/>
</dbReference>
<name>A0A8S1KGD8_PARPR</name>
<feature type="transmembrane region" description="Helical" evidence="1">
    <location>
        <begin position="2925"/>
        <end position="2948"/>
    </location>
</feature>
<evidence type="ECO:0000256" key="1">
    <source>
        <dbReference type="SAM" id="Phobius"/>
    </source>
</evidence>